<name>A0A173XYV4_9FIRM</name>
<protein>
    <submittedName>
        <fullName evidence="2">Uncharacterized protein</fullName>
    </submittedName>
</protein>
<evidence type="ECO:0000313" key="3">
    <source>
        <dbReference type="Proteomes" id="UP000095706"/>
    </source>
</evidence>
<evidence type="ECO:0000313" key="2">
    <source>
        <dbReference type="EMBL" id="CUN57201.1"/>
    </source>
</evidence>
<gene>
    <name evidence="2" type="ORF">ERS852406_00381</name>
</gene>
<proteinExistence type="predicted"/>
<organism evidence="2 3">
    <name type="scientific">Fusicatenibacter saccharivorans</name>
    <dbReference type="NCBI Taxonomy" id="1150298"/>
    <lineage>
        <taxon>Bacteria</taxon>
        <taxon>Bacillati</taxon>
        <taxon>Bacillota</taxon>
        <taxon>Clostridia</taxon>
        <taxon>Lachnospirales</taxon>
        <taxon>Lachnospiraceae</taxon>
        <taxon>Fusicatenibacter</taxon>
    </lineage>
</organism>
<dbReference type="RefSeq" id="WP_055226089.1">
    <property type="nucleotide sequence ID" value="NZ_CAXSRP010000008.1"/>
</dbReference>
<dbReference type="EMBL" id="CYYV01000002">
    <property type="protein sequence ID" value="CUN57201.1"/>
    <property type="molecule type" value="Genomic_DNA"/>
</dbReference>
<dbReference type="Proteomes" id="UP000095706">
    <property type="component" value="Unassembled WGS sequence"/>
</dbReference>
<reference evidence="2 3" key="1">
    <citation type="submission" date="2015-09" db="EMBL/GenBank/DDBJ databases">
        <authorList>
            <consortium name="Pathogen Informatics"/>
        </authorList>
    </citation>
    <scope>NUCLEOTIDE SEQUENCE [LARGE SCALE GENOMIC DNA]</scope>
    <source>
        <strain evidence="2 3">2789STDY5608849</strain>
    </source>
</reference>
<sequence length="60" mass="7139">MNKHMEFAEAMRNIMRNKEEEEKKSNPKSADDDLDEKTRSLQEMLEAKFDELFGTIEDED</sequence>
<feature type="compositionally biased region" description="Basic and acidic residues" evidence="1">
    <location>
        <begin position="16"/>
        <end position="40"/>
    </location>
</feature>
<feature type="region of interest" description="Disordered" evidence="1">
    <location>
        <begin position="1"/>
        <end position="40"/>
    </location>
</feature>
<evidence type="ECO:0000256" key="1">
    <source>
        <dbReference type="SAM" id="MobiDB-lite"/>
    </source>
</evidence>
<accession>A0A173XYV4</accession>
<dbReference type="AlphaFoldDB" id="A0A173XYV4"/>